<feature type="chain" id="PRO_5017058864" description="Secreted protein" evidence="1">
    <location>
        <begin position="27"/>
        <end position="114"/>
    </location>
</feature>
<reference evidence="2 3" key="1">
    <citation type="journal article" date="2018" name="Biotechnol. Biofuels">
        <title>Integrative visual omics of the white-rot fungus Polyporus brumalis exposes the biotechnological potential of its oxidative enzymes for delignifying raw plant biomass.</title>
        <authorList>
            <person name="Miyauchi S."/>
            <person name="Rancon A."/>
            <person name="Drula E."/>
            <person name="Hage H."/>
            <person name="Chaduli D."/>
            <person name="Favel A."/>
            <person name="Grisel S."/>
            <person name="Henrissat B."/>
            <person name="Herpoel-Gimbert I."/>
            <person name="Ruiz-Duenas F.J."/>
            <person name="Chevret D."/>
            <person name="Hainaut M."/>
            <person name="Lin J."/>
            <person name="Wang M."/>
            <person name="Pangilinan J."/>
            <person name="Lipzen A."/>
            <person name="Lesage-Meessen L."/>
            <person name="Navarro D."/>
            <person name="Riley R."/>
            <person name="Grigoriev I.V."/>
            <person name="Zhou S."/>
            <person name="Raouche S."/>
            <person name="Rosso M.N."/>
        </authorList>
    </citation>
    <scope>NUCLEOTIDE SEQUENCE [LARGE SCALE GENOMIC DNA]</scope>
    <source>
        <strain evidence="2 3">BRFM 1820</strain>
    </source>
</reference>
<name>A0A371DXS6_9APHY</name>
<sequence>MCLRSSFALQSWISSTWLIQVSTVSASRRAGSNRAQSVGRQCCGDNRGWSLRAIQVALAGTLLSRYESLCVFRGRYSIRISSSCQHRRTTPRVGVMPSLPMRIMCTSRPPEHAV</sequence>
<evidence type="ECO:0008006" key="4">
    <source>
        <dbReference type="Google" id="ProtNLM"/>
    </source>
</evidence>
<feature type="signal peptide" evidence="1">
    <location>
        <begin position="1"/>
        <end position="26"/>
    </location>
</feature>
<dbReference type="EMBL" id="KZ857379">
    <property type="protein sequence ID" value="RDX57357.1"/>
    <property type="molecule type" value="Genomic_DNA"/>
</dbReference>
<keyword evidence="1" id="KW-0732">Signal</keyword>
<gene>
    <name evidence="2" type="ORF">OH76DRAFT_32512</name>
</gene>
<dbReference type="Proteomes" id="UP000256964">
    <property type="component" value="Unassembled WGS sequence"/>
</dbReference>
<dbReference type="AlphaFoldDB" id="A0A371DXS6"/>
<evidence type="ECO:0000256" key="1">
    <source>
        <dbReference type="SAM" id="SignalP"/>
    </source>
</evidence>
<accession>A0A371DXS6</accession>
<evidence type="ECO:0000313" key="2">
    <source>
        <dbReference type="EMBL" id="RDX57357.1"/>
    </source>
</evidence>
<evidence type="ECO:0000313" key="3">
    <source>
        <dbReference type="Proteomes" id="UP000256964"/>
    </source>
</evidence>
<keyword evidence="3" id="KW-1185">Reference proteome</keyword>
<protein>
    <recommendedName>
        <fullName evidence="4">Secreted protein</fullName>
    </recommendedName>
</protein>
<proteinExistence type="predicted"/>
<organism evidence="2 3">
    <name type="scientific">Lentinus brumalis</name>
    <dbReference type="NCBI Taxonomy" id="2498619"/>
    <lineage>
        <taxon>Eukaryota</taxon>
        <taxon>Fungi</taxon>
        <taxon>Dikarya</taxon>
        <taxon>Basidiomycota</taxon>
        <taxon>Agaricomycotina</taxon>
        <taxon>Agaricomycetes</taxon>
        <taxon>Polyporales</taxon>
        <taxon>Polyporaceae</taxon>
        <taxon>Lentinus</taxon>
    </lineage>
</organism>